<evidence type="ECO:0000313" key="9">
    <source>
        <dbReference type="Proteomes" id="UP000712080"/>
    </source>
</evidence>
<proteinExistence type="inferred from homology"/>
<dbReference type="AlphaFoldDB" id="A0A972G1I9"/>
<dbReference type="PANTHER" id="PTHR43110">
    <property type="entry name" value="THIOL PEROXIDASE"/>
    <property type="match status" value="1"/>
</dbReference>
<evidence type="ECO:0000256" key="3">
    <source>
        <dbReference type="ARBA" id="ARBA00023002"/>
    </source>
</evidence>
<evidence type="ECO:0000256" key="5">
    <source>
        <dbReference type="ARBA" id="ARBA00023284"/>
    </source>
</evidence>
<gene>
    <name evidence="6 8" type="primary">tpx</name>
    <name evidence="8" type="ORF">G6047_11945</name>
</gene>
<dbReference type="PROSITE" id="PS51352">
    <property type="entry name" value="THIOREDOXIN_2"/>
    <property type="match status" value="1"/>
</dbReference>
<dbReference type="InterPro" id="IPR002065">
    <property type="entry name" value="TPX"/>
</dbReference>
<dbReference type="InterPro" id="IPR013766">
    <property type="entry name" value="Thioredoxin_domain"/>
</dbReference>
<evidence type="ECO:0000256" key="6">
    <source>
        <dbReference type="HAMAP-Rule" id="MF_00269"/>
    </source>
</evidence>
<dbReference type="PROSITE" id="PS01265">
    <property type="entry name" value="TPX"/>
    <property type="match status" value="1"/>
</dbReference>
<feature type="active site" description="Cysteine sulfenic acid (-SOH) intermediate" evidence="6">
    <location>
        <position position="60"/>
    </location>
</feature>
<comment type="catalytic activity">
    <reaction evidence="6">
        <text>a hydroperoxide + [thioredoxin]-dithiol = an alcohol + [thioredoxin]-disulfide + H2O</text>
        <dbReference type="Rhea" id="RHEA:62620"/>
        <dbReference type="Rhea" id="RHEA-COMP:10698"/>
        <dbReference type="Rhea" id="RHEA-COMP:10700"/>
        <dbReference type="ChEBI" id="CHEBI:15377"/>
        <dbReference type="ChEBI" id="CHEBI:29950"/>
        <dbReference type="ChEBI" id="CHEBI:30879"/>
        <dbReference type="ChEBI" id="CHEBI:35924"/>
        <dbReference type="ChEBI" id="CHEBI:50058"/>
        <dbReference type="EC" id="1.11.1.24"/>
    </reaction>
</comment>
<dbReference type="RefSeq" id="WP_169527859.1">
    <property type="nucleotide sequence ID" value="NZ_JAAMPU010000107.1"/>
</dbReference>
<comment type="caution">
    <text evidence="8">The sequence shown here is derived from an EMBL/GenBank/DDBJ whole genome shotgun (WGS) entry which is preliminary data.</text>
</comment>
<sequence>MATVTLGGNPVHTAGELPKKGEAAADFKLVKEDLSTVNLSDFKGKKVILNIFPSIDTATCATSVRKFNAQASGLDNTVVLCISRDLPFAQKRFCGAEGLDNVICLSDFRDGKFGKDYGLEFTDGKLEGLHSRAVITLDENGIVTYAEQVAEIADEPNYEAALAAL</sequence>
<dbReference type="EMBL" id="JAAMPU010000107">
    <property type="protein sequence ID" value="NMH28746.1"/>
    <property type="molecule type" value="Genomic_DNA"/>
</dbReference>
<comment type="function">
    <text evidence="6">Thiol-specific peroxidase that catalyzes the reduction of hydrogen peroxide and organic hydroperoxides to water and alcohols, respectively. Plays a role in cell protection against oxidative stress by detoxifying peroxides.</text>
</comment>
<evidence type="ECO:0000256" key="1">
    <source>
        <dbReference type="ARBA" id="ARBA00022559"/>
    </source>
</evidence>
<dbReference type="InterPro" id="IPR050455">
    <property type="entry name" value="Tpx_Peroxidase_subfamily"/>
</dbReference>
<dbReference type="HAMAP" id="MF_00269">
    <property type="entry name" value="Tpx"/>
    <property type="match status" value="1"/>
</dbReference>
<dbReference type="CDD" id="cd03014">
    <property type="entry name" value="PRX_Atyp2cys"/>
    <property type="match status" value="1"/>
</dbReference>
<keyword evidence="9" id="KW-1185">Reference proteome</keyword>
<evidence type="ECO:0000256" key="4">
    <source>
        <dbReference type="ARBA" id="ARBA00023157"/>
    </source>
</evidence>
<dbReference type="InterPro" id="IPR013740">
    <property type="entry name" value="Redoxin"/>
</dbReference>
<dbReference type="InterPro" id="IPR018219">
    <property type="entry name" value="Tpx_CS"/>
</dbReference>
<reference evidence="8" key="1">
    <citation type="submission" date="2020-02" db="EMBL/GenBank/DDBJ databases">
        <title>Flavobacterium sp. genome.</title>
        <authorList>
            <person name="Jung H.S."/>
            <person name="Baek J.H."/>
            <person name="Jeon C.O."/>
        </authorList>
    </citation>
    <scope>NUCLEOTIDE SEQUENCE</scope>
    <source>
        <strain evidence="8">SE-s28</strain>
    </source>
</reference>
<comment type="miscellaneous">
    <text evidence="6">The active site is a conserved redox-active cysteine residue, the peroxidatic cysteine (C(P)), which makes the nucleophilic attack on the peroxide substrate. The peroxide oxidizes the C(P)-SH to cysteine sulfenic acid (C(P)-SOH), which then reacts with another cysteine residue, the resolving cysteine (C(R)), to form a disulfide bridge. The disulfide is subsequently reduced by an appropriate electron donor to complete the catalytic cycle. In this atypical 2-Cys peroxiredoxin, C(R) is present in the same subunit to form an intramolecular disulfide. The disulfide is subsequently reduced by thioredoxin.</text>
</comment>
<keyword evidence="2 6" id="KW-0049">Antioxidant</keyword>
<feature type="disulfide bond" description="Redox-active" evidence="6">
    <location>
        <begin position="60"/>
        <end position="94"/>
    </location>
</feature>
<feature type="domain" description="Thioredoxin" evidence="7">
    <location>
        <begin position="18"/>
        <end position="165"/>
    </location>
</feature>
<evidence type="ECO:0000313" key="8">
    <source>
        <dbReference type="EMBL" id="NMH28746.1"/>
    </source>
</evidence>
<keyword evidence="4 6" id="KW-1015">Disulfide bond</keyword>
<evidence type="ECO:0000259" key="7">
    <source>
        <dbReference type="PROSITE" id="PS51352"/>
    </source>
</evidence>
<dbReference type="Proteomes" id="UP000712080">
    <property type="component" value="Unassembled WGS sequence"/>
</dbReference>
<dbReference type="Pfam" id="PF08534">
    <property type="entry name" value="Redoxin"/>
    <property type="match status" value="1"/>
</dbReference>
<dbReference type="SUPFAM" id="SSF52833">
    <property type="entry name" value="Thioredoxin-like"/>
    <property type="match status" value="1"/>
</dbReference>
<dbReference type="InterPro" id="IPR036249">
    <property type="entry name" value="Thioredoxin-like_sf"/>
</dbReference>
<evidence type="ECO:0000256" key="2">
    <source>
        <dbReference type="ARBA" id="ARBA00022862"/>
    </source>
</evidence>
<accession>A0A972G1I9</accession>
<comment type="subunit">
    <text evidence="6">Homodimer.</text>
</comment>
<dbReference type="GO" id="GO:0008379">
    <property type="term" value="F:thioredoxin peroxidase activity"/>
    <property type="evidence" value="ECO:0007669"/>
    <property type="project" value="UniProtKB-UniRule"/>
</dbReference>
<name>A0A972G1I9_9FLAO</name>
<keyword evidence="5 6" id="KW-0676">Redox-active center</keyword>
<comment type="similarity">
    <text evidence="6">Belongs to the peroxiredoxin family. Tpx subfamily.</text>
</comment>
<keyword evidence="3 6" id="KW-0560">Oxidoreductase</keyword>
<dbReference type="EC" id="1.11.1.24" evidence="6"/>
<dbReference type="Gene3D" id="3.40.30.10">
    <property type="entry name" value="Glutaredoxin"/>
    <property type="match status" value="1"/>
</dbReference>
<dbReference type="PANTHER" id="PTHR43110:SF1">
    <property type="entry name" value="THIOL PEROXIDASE"/>
    <property type="match status" value="1"/>
</dbReference>
<organism evidence="8 9">
    <name type="scientific">Flavobacterium silvaticum</name>
    <dbReference type="NCBI Taxonomy" id="1852020"/>
    <lineage>
        <taxon>Bacteria</taxon>
        <taxon>Pseudomonadati</taxon>
        <taxon>Bacteroidota</taxon>
        <taxon>Flavobacteriia</taxon>
        <taxon>Flavobacteriales</taxon>
        <taxon>Flavobacteriaceae</taxon>
        <taxon>Flavobacterium</taxon>
    </lineage>
</organism>
<protein>
    <recommendedName>
        <fullName evidence="6">Thiol peroxidase</fullName>
        <shortName evidence="6">Tpx</shortName>
        <ecNumber evidence="6">1.11.1.24</ecNumber>
    </recommendedName>
    <alternativeName>
        <fullName evidence="6">Peroxiredoxin tpx</fullName>
        <shortName evidence="6">Prx</shortName>
    </alternativeName>
    <alternativeName>
        <fullName evidence="6">Thioredoxin peroxidase</fullName>
    </alternativeName>
    <alternativeName>
        <fullName evidence="6">Thioredoxin-dependent peroxiredoxin</fullName>
    </alternativeName>
</protein>
<keyword evidence="1 6" id="KW-0575">Peroxidase</keyword>
<dbReference type="NCBIfam" id="NF001808">
    <property type="entry name" value="PRK00522.1"/>
    <property type="match status" value="1"/>
</dbReference>